<name>A0A1H4CFQ8_9BACI</name>
<protein>
    <submittedName>
        <fullName evidence="1">TIGR00375 family protein</fullName>
    </submittedName>
</protein>
<dbReference type="Proteomes" id="UP000198584">
    <property type="component" value="Unassembled WGS sequence"/>
</dbReference>
<proteinExistence type="predicted"/>
<gene>
    <name evidence="1" type="ORF">SAMN05421743_10631</name>
</gene>
<accession>A0A1H4CFQ8</accession>
<dbReference type="SUPFAM" id="SSF89550">
    <property type="entry name" value="PHP domain-like"/>
    <property type="match status" value="1"/>
</dbReference>
<evidence type="ECO:0000313" key="1">
    <source>
        <dbReference type="EMBL" id="SEA58902.1"/>
    </source>
</evidence>
<dbReference type="CDD" id="cd19067">
    <property type="entry name" value="PfuEndoQ-like"/>
    <property type="match status" value="1"/>
</dbReference>
<dbReference type="InterPro" id="IPR010994">
    <property type="entry name" value="RuvA_2-like"/>
</dbReference>
<dbReference type="RefSeq" id="WP_093044539.1">
    <property type="nucleotide sequence ID" value="NZ_FNQR01000006.1"/>
</dbReference>
<dbReference type="Gene3D" id="3.20.20.140">
    <property type="entry name" value="Metal-dependent hydrolases"/>
    <property type="match status" value="1"/>
</dbReference>
<reference evidence="1 2" key="1">
    <citation type="submission" date="2016-10" db="EMBL/GenBank/DDBJ databases">
        <authorList>
            <person name="de Groot N.N."/>
        </authorList>
    </citation>
    <scope>NUCLEOTIDE SEQUENCE [LARGE SCALE GENOMIC DNA]</scope>
    <source>
        <strain evidence="1 2">CCM7597</strain>
    </source>
</reference>
<dbReference type="SUPFAM" id="SSF47781">
    <property type="entry name" value="RuvA domain 2-like"/>
    <property type="match status" value="1"/>
</dbReference>
<dbReference type="PANTHER" id="PTHR40084:SF1">
    <property type="entry name" value="PHOSPHOTRANSFERASE"/>
    <property type="match status" value="1"/>
</dbReference>
<organism evidence="1 2">
    <name type="scientific">Thalassobacillus cyri</name>
    <dbReference type="NCBI Taxonomy" id="571932"/>
    <lineage>
        <taxon>Bacteria</taxon>
        <taxon>Bacillati</taxon>
        <taxon>Bacillota</taxon>
        <taxon>Bacilli</taxon>
        <taxon>Bacillales</taxon>
        <taxon>Bacillaceae</taxon>
        <taxon>Thalassobacillus</taxon>
    </lineage>
</organism>
<dbReference type="InterPro" id="IPR016195">
    <property type="entry name" value="Pol/histidinol_Pase-like"/>
</dbReference>
<dbReference type="EMBL" id="FNQR01000006">
    <property type="protein sequence ID" value="SEA58902.1"/>
    <property type="molecule type" value="Genomic_DNA"/>
</dbReference>
<dbReference type="AlphaFoldDB" id="A0A1H4CFQ8"/>
<keyword evidence="2" id="KW-1185">Reference proteome</keyword>
<evidence type="ECO:0000313" key="2">
    <source>
        <dbReference type="Proteomes" id="UP000198584"/>
    </source>
</evidence>
<dbReference type="OrthoDB" id="9810135at2"/>
<dbReference type="STRING" id="571932.SAMN05421743_10631"/>
<sequence length="391" mass="43794">MALHSYYVDLHIHIGRDWNGRPVKISGGKSLTLTNILKEASRRKGMDMVGVIDSHAPAVQDELEDFIDRGYAEELEEGGVRFENTTLILGAEVEIYDDFCQGPIHVLCYFPYFSLMKEFTAWLSERMKNVNLSSQRYYGSARELQTYVHSMGGWFIPAHVFTPFKSLYGKGVKRSLVEVLDPKKINAFELGLSSDTSMAEQIEELSRYTFVSNSDAHSLAKIGREYQKVKLQNPSFHELGLAFRGQEGRSIEANYGMNPMLGKYHETVCNGCGAKLAVYELPCPACNSKKVVKGVAERIRELASSIDSYPKRPPYIYQVPLEYLPSLGPKTYEILLGRFGTEMNVIHHAGEAELNEVIPEKLTARILSLRKGEVTIEAGGGGKYGKVRSNS</sequence>
<dbReference type="PANTHER" id="PTHR40084">
    <property type="entry name" value="PHOSPHOHYDROLASE, PHP FAMILY"/>
    <property type="match status" value="1"/>
</dbReference>